<comment type="caution">
    <text evidence="1">The sequence shown here is derived from an EMBL/GenBank/DDBJ whole genome shotgun (WGS) entry which is preliminary data.</text>
</comment>
<name>A0ABX3E6T9_9PSED</name>
<accession>A0ABX3E6T9</accession>
<protein>
    <submittedName>
        <fullName evidence="1">Uncharacterized protein</fullName>
    </submittedName>
</protein>
<dbReference type="Proteomes" id="UP000186677">
    <property type="component" value="Unassembled WGS sequence"/>
</dbReference>
<dbReference type="EMBL" id="MPJC01000008">
    <property type="protein sequence ID" value="OKA20031.1"/>
    <property type="molecule type" value="Genomic_DNA"/>
</dbReference>
<proteinExistence type="predicted"/>
<evidence type="ECO:0000313" key="2">
    <source>
        <dbReference type="Proteomes" id="UP000186677"/>
    </source>
</evidence>
<sequence length="60" mass="6823">MIKITWPSEITVSSWRSLEKAERDRPVTEYMTGRTAVGGAEKRKCRERVILAKGEISQSV</sequence>
<evidence type="ECO:0000313" key="1">
    <source>
        <dbReference type="EMBL" id="OKA20031.1"/>
    </source>
</evidence>
<keyword evidence="2" id="KW-1185">Reference proteome</keyword>
<organism evidence="1 2">
    <name type="scientific">Pseudomonas versuta</name>
    <dbReference type="NCBI Taxonomy" id="1788301"/>
    <lineage>
        <taxon>Bacteria</taxon>
        <taxon>Pseudomonadati</taxon>
        <taxon>Pseudomonadota</taxon>
        <taxon>Gammaproteobacteria</taxon>
        <taxon>Pseudomonadales</taxon>
        <taxon>Pseudomonadaceae</taxon>
        <taxon>Pseudomonas</taxon>
    </lineage>
</organism>
<gene>
    <name evidence="1" type="ORF">BOH73_13400</name>
</gene>
<reference evidence="1 2" key="1">
    <citation type="submission" date="2016-11" db="EMBL/GenBank/DDBJ databases">
        <title>Draft genome of Pseudomonas versuta A4R1.5.</title>
        <authorList>
            <person name="See-Too W.-S."/>
        </authorList>
    </citation>
    <scope>NUCLEOTIDE SEQUENCE [LARGE SCALE GENOMIC DNA]</scope>
    <source>
        <strain evidence="1 2">A4R1.5</strain>
    </source>
</reference>